<gene>
    <name evidence="1" type="ORF">MNBD_ALPHA06-2026</name>
</gene>
<dbReference type="AlphaFoldDB" id="A0A3B0R4D2"/>
<accession>A0A3B0R4D2</accession>
<protein>
    <submittedName>
        <fullName evidence="1">Uncharacterized protein</fullName>
    </submittedName>
</protein>
<name>A0A3B0R4D2_9ZZZZ</name>
<reference evidence="1" key="1">
    <citation type="submission" date="2018-06" db="EMBL/GenBank/DDBJ databases">
        <authorList>
            <person name="Zhirakovskaya E."/>
        </authorList>
    </citation>
    <scope>NUCLEOTIDE SEQUENCE</scope>
</reference>
<dbReference type="EMBL" id="UOEE01000023">
    <property type="protein sequence ID" value="VAV87001.1"/>
    <property type="molecule type" value="Genomic_DNA"/>
</dbReference>
<sequence>MTRITKDNSKASNPTGLPVITHEDAAEYLADILPQLAAIAQKSGLTDLGEKVAEASSFAARVKGNKGR</sequence>
<evidence type="ECO:0000313" key="1">
    <source>
        <dbReference type="EMBL" id="VAV87001.1"/>
    </source>
</evidence>
<proteinExistence type="predicted"/>
<organism evidence="1">
    <name type="scientific">hydrothermal vent metagenome</name>
    <dbReference type="NCBI Taxonomy" id="652676"/>
    <lineage>
        <taxon>unclassified sequences</taxon>
        <taxon>metagenomes</taxon>
        <taxon>ecological metagenomes</taxon>
    </lineage>
</organism>